<dbReference type="InterPro" id="IPR027268">
    <property type="entry name" value="Peptidase_M4/M1_CTD_sf"/>
</dbReference>
<protein>
    <submittedName>
        <fullName evidence="2">M1 family aminopeptidase</fullName>
    </submittedName>
</protein>
<organism evidence="2 3">
    <name type="scientific">Tumebacillus lacus</name>
    <dbReference type="NCBI Taxonomy" id="2995335"/>
    <lineage>
        <taxon>Bacteria</taxon>
        <taxon>Bacillati</taxon>
        <taxon>Bacillota</taxon>
        <taxon>Bacilli</taxon>
        <taxon>Bacillales</taxon>
        <taxon>Alicyclobacillaceae</taxon>
        <taxon>Tumebacillus</taxon>
    </lineage>
</organism>
<accession>A0ABT3WY68</accession>
<dbReference type="SUPFAM" id="SSF55486">
    <property type="entry name" value="Metalloproteases ('zincins'), catalytic domain"/>
    <property type="match status" value="1"/>
</dbReference>
<comment type="caution">
    <text evidence="2">The sequence shown here is derived from an EMBL/GenBank/DDBJ whole genome shotgun (WGS) entry which is preliminary data.</text>
</comment>
<feature type="domain" description="Peptidase M1 membrane alanine aminopeptidase" evidence="1">
    <location>
        <begin position="327"/>
        <end position="482"/>
    </location>
</feature>
<dbReference type="Gene3D" id="1.10.390.10">
    <property type="entry name" value="Neutral Protease Domain 2"/>
    <property type="match status" value="1"/>
</dbReference>
<keyword evidence="2" id="KW-0031">Aminopeptidase</keyword>
<sequence length="502" mass="56683">MKKNTMKLYSLMLTVLSTLTVLGVFLRPPDGWMPQITAAVERWTADPVYRYEPLVLPTPNQPRYVIRATLDEAAAVLRGEMTVTVPELRLDGMPFYLYSPSGAQMRVSDVTLNGEPVEVAANAKQVTVPAVKSATPQTVSLRFETALPKKPTRTGAWQGVYTVSYWYPILAVERNGEWVPRPDPLGFGDPYLMDAGDYDVELDSPASFKWYTSGPRVSEAEKEGGRKTFKWSAENVRNFGLVGGAAFQETQFATGTGTQVFVAVTDPAKLQQTAELTRSAVKTFTEKIGMSPYPVLNVVELPKGTVYAHELPNLALFSQDLWGYDDPEHWIVHEVGHVWFYNSVGNYEVETPWLDEGLTDYIALVEQEVRLGPEHYRKTIAEAWERYRQNQTYTPYKKGTPSGANDGISAMPYGSFATSQAHYYYNYLRPILMYHDIRQELGDERFFLFLRQYYTKNVGQTATRADLERALADVNPDSVKRLNLWLDTPNGQLISQIAGRFQ</sequence>
<proteinExistence type="predicted"/>
<reference evidence="2 3" key="1">
    <citation type="submission" date="2022-11" db="EMBL/GenBank/DDBJ databases">
        <title>Study of microbial diversity in lake waters.</title>
        <authorList>
            <person name="Zhang J."/>
        </authorList>
    </citation>
    <scope>NUCLEOTIDE SEQUENCE [LARGE SCALE GENOMIC DNA]</scope>
    <source>
        <strain evidence="2 3">DT12</strain>
    </source>
</reference>
<dbReference type="Pfam" id="PF01433">
    <property type="entry name" value="Peptidase_M1"/>
    <property type="match status" value="1"/>
</dbReference>
<dbReference type="EMBL" id="JAPMLT010000002">
    <property type="protein sequence ID" value="MCX7569581.1"/>
    <property type="molecule type" value="Genomic_DNA"/>
</dbReference>
<dbReference type="GO" id="GO:0004177">
    <property type="term" value="F:aminopeptidase activity"/>
    <property type="evidence" value="ECO:0007669"/>
    <property type="project" value="UniProtKB-KW"/>
</dbReference>
<dbReference type="Proteomes" id="UP001208017">
    <property type="component" value="Unassembled WGS sequence"/>
</dbReference>
<dbReference type="InterPro" id="IPR034015">
    <property type="entry name" value="M1_LTA4H"/>
</dbReference>
<evidence type="ECO:0000313" key="2">
    <source>
        <dbReference type="EMBL" id="MCX7569581.1"/>
    </source>
</evidence>
<dbReference type="PANTHER" id="PTHR45726:SF3">
    <property type="entry name" value="LEUKOTRIENE A-4 HYDROLASE"/>
    <property type="match status" value="1"/>
</dbReference>
<dbReference type="PANTHER" id="PTHR45726">
    <property type="entry name" value="LEUKOTRIENE A-4 HYDROLASE"/>
    <property type="match status" value="1"/>
</dbReference>
<evidence type="ECO:0000259" key="1">
    <source>
        <dbReference type="Pfam" id="PF01433"/>
    </source>
</evidence>
<keyword evidence="3" id="KW-1185">Reference proteome</keyword>
<evidence type="ECO:0000313" key="3">
    <source>
        <dbReference type="Proteomes" id="UP001208017"/>
    </source>
</evidence>
<dbReference type="InterPro" id="IPR014782">
    <property type="entry name" value="Peptidase_M1_dom"/>
</dbReference>
<dbReference type="RefSeq" id="WP_267150818.1">
    <property type="nucleotide sequence ID" value="NZ_JAPMLT010000002.1"/>
</dbReference>
<keyword evidence="2" id="KW-0645">Protease</keyword>
<name>A0ABT3WY68_9BACL</name>
<keyword evidence="2" id="KW-0378">Hydrolase</keyword>
<gene>
    <name evidence="2" type="ORF">OS242_06365</name>
</gene>